<evidence type="ECO:0000256" key="1">
    <source>
        <dbReference type="ARBA" id="ARBA00009437"/>
    </source>
</evidence>
<evidence type="ECO:0000256" key="4">
    <source>
        <dbReference type="ARBA" id="ARBA00023163"/>
    </source>
</evidence>
<dbReference type="InterPro" id="IPR005119">
    <property type="entry name" value="LysR_subst-bd"/>
</dbReference>
<dbReference type="PROSITE" id="PS50931">
    <property type="entry name" value="HTH_LYSR"/>
    <property type="match status" value="1"/>
</dbReference>
<dbReference type="SUPFAM" id="SSF46785">
    <property type="entry name" value="Winged helix' DNA-binding domain"/>
    <property type="match status" value="1"/>
</dbReference>
<comment type="caution">
    <text evidence="6">The sequence shown here is derived from an EMBL/GenBank/DDBJ whole genome shotgun (WGS) entry which is preliminary data.</text>
</comment>
<dbReference type="Gene3D" id="1.10.10.10">
    <property type="entry name" value="Winged helix-like DNA-binding domain superfamily/Winged helix DNA-binding domain"/>
    <property type="match status" value="1"/>
</dbReference>
<sequence>MNKMLIHFTKAADLMSISQASIKLGISQPALSKSIRALEKKLDVTLIERHPRGIRLTPEGEIVYMRAQKIEFEMQAIERDIHTLQHNQQTLNIGAGPAWQKPITSILPEFLRRFPNVNVCIQAAPISQLITPLIEDNLDLAFGGENGQELLKNNGLAFTPMIDSHLRIIARKEHPLNINRVHQISALSHFPWIAFQASSEILNHVNNLLEREGGTRVRYILETEFLEMALEMVKNTDALLCISDQLFKQMDTDGLVSLNLSEPIWHFHLGAWAKPKETRSLLVNEFLNLLNNNLNAFQE</sequence>
<keyword evidence="3" id="KW-0238">DNA-binding</keyword>
<dbReference type="Proteomes" id="UP001379949">
    <property type="component" value="Unassembled WGS sequence"/>
</dbReference>
<gene>
    <name evidence="6" type="ORF">V6242_07670</name>
</gene>
<dbReference type="Pfam" id="PF00126">
    <property type="entry name" value="HTH_1"/>
    <property type="match status" value="1"/>
</dbReference>
<reference evidence="6 7" key="1">
    <citation type="submission" date="2024-02" db="EMBL/GenBank/DDBJ databases">
        <title>Bacteria isolated from the canopy kelp, Nereocystis luetkeana.</title>
        <authorList>
            <person name="Pfister C.A."/>
            <person name="Younker I.T."/>
            <person name="Light S.H."/>
        </authorList>
    </citation>
    <scope>NUCLEOTIDE SEQUENCE [LARGE SCALE GENOMIC DNA]</scope>
    <source>
        <strain evidence="6 7">TI.4.07</strain>
    </source>
</reference>
<keyword evidence="2" id="KW-0805">Transcription regulation</keyword>
<dbReference type="PANTHER" id="PTHR30126:SF97">
    <property type="entry name" value="HTH-TYPE TRANSCRIPTIONAL REGULATOR ABGR"/>
    <property type="match status" value="1"/>
</dbReference>
<organism evidence="6 7">
    <name type="scientific">Marinomonas arenicola</name>
    <dbReference type="NCBI Taxonomy" id="569601"/>
    <lineage>
        <taxon>Bacteria</taxon>
        <taxon>Pseudomonadati</taxon>
        <taxon>Pseudomonadota</taxon>
        <taxon>Gammaproteobacteria</taxon>
        <taxon>Oceanospirillales</taxon>
        <taxon>Oceanospirillaceae</taxon>
        <taxon>Marinomonas</taxon>
    </lineage>
</organism>
<evidence type="ECO:0000313" key="7">
    <source>
        <dbReference type="Proteomes" id="UP001379949"/>
    </source>
</evidence>
<name>A0ABU9G5J9_9GAMM</name>
<dbReference type="InterPro" id="IPR036388">
    <property type="entry name" value="WH-like_DNA-bd_sf"/>
</dbReference>
<dbReference type="CDD" id="cd05466">
    <property type="entry name" value="PBP2_LTTR_substrate"/>
    <property type="match status" value="1"/>
</dbReference>
<evidence type="ECO:0000313" key="6">
    <source>
        <dbReference type="EMBL" id="MEL0613020.1"/>
    </source>
</evidence>
<accession>A0ABU9G5J9</accession>
<dbReference type="SUPFAM" id="SSF53850">
    <property type="entry name" value="Periplasmic binding protein-like II"/>
    <property type="match status" value="1"/>
</dbReference>
<dbReference type="Pfam" id="PF03466">
    <property type="entry name" value="LysR_substrate"/>
    <property type="match status" value="1"/>
</dbReference>
<dbReference type="InterPro" id="IPR036390">
    <property type="entry name" value="WH_DNA-bd_sf"/>
</dbReference>
<keyword evidence="4" id="KW-0804">Transcription</keyword>
<evidence type="ECO:0000256" key="3">
    <source>
        <dbReference type="ARBA" id="ARBA00023125"/>
    </source>
</evidence>
<dbReference type="InterPro" id="IPR000847">
    <property type="entry name" value="LysR_HTH_N"/>
</dbReference>
<evidence type="ECO:0000259" key="5">
    <source>
        <dbReference type="PROSITE" id="PS50931"/>
    </source>
</evidence>
<dbReference type="RefSeq" id="WP_341566855.1">
    <property type="nucleotide sequence ID" value="NZ_JBAKAR010000004.1"/>
</dbReference>
<dbReference type="Gene3D" id="3.40.190.290">
    <property type="match status" value="1"/>
</dbReference>
<dbReference type="PRINTS" id="PR00039">
    <property type="entry name" value="HTHLYSR"/>
</dbReference>
<proteinExistence type="inferred from homology"/>
<comment type="similarity">
    <text evidence="1">Belongs to the LysR transcriptional regulatory family.</text>
</comment>
<dbReference type="EMBL" id="JBAKAR010000004">
    <property type="protein sequence ID" value="MEL0613020.1"/>
    <property type="molecule type" value="Genomic_DNA"/>
</dbReference>
<dbReference type="PANTHER" id="PTHR30126">
    <property type="entry name" value="HTH-TYPE TRANSCRIPTIONAL REGULATOR"/>
    <property type="match status" value="1"/>
</dbReference>
<evidence type="ECO:0000256" key="2">
    <source>
        <dbReference type="ARBA" id="ARBA00023015"/>
    </source>
</evidence>
<protein>
    <submittedName>
        <fullName evidence="6">LysR family transcriptional regulator</fullName>
    </submittedName>
</protein>
<keyword evidence="7" id="KW-1185">Reference proteome</keyword>
<feature type="domain" description="HTH lysR-type" evidence="5">
    <location>
        <begin position="1"/>
        <end position="57"/>
    </location>
</feature>